<name>A0ABV4CIM0_9PSEU</name>
<accession>A0ABV4CIM0</accession>
<sequence length="258" mass="27675">MQTSPNPEATAGEPLAALRTLAALLRAEDPDGRWFFERQDHPEPILAVWSHTTPTARDTAARETAAAHPGVHLAPRPCEADPAALSGTALALAALGSELALELLRDGELSPARQLPFTALHLDRLSDHVAAGQRSAFLFQCWQSWAAPLSPGERVELGAHADRQVDEVLEAVPDQGDEAGTAWRRYAEAVEELAATAAEGTTPWNYLLFDHAHRTHHRMGIGGPVQALTARLLRTAHRTGRGVRTAEPALAHAGGSRP</sequence>
<comment type="caution">
    <text evidence="2">The sequence shown here is derived from an EMBL/GenBank/DDBJ whole genome shotgun (WGS) entry which is preliminary data.</text>
</comment>
<gene>
    <name evidence="2" type="ORF">AB8O55_16090</name>
</gene>
<proteinExistence type="predicted"/>
<evidence type="ECO:0000313" key="2">
    <source>
        <dbReference type="EMBL" id="MEY8040930.1"/>
    </source>
</evidence>
<feature type="region of interest" description="Disordered" evidence="1">
    <location>
        <begin position="239"/>
        <end position="258"/>
    </location>
</feature>
<keyword evidence="3" id="KW-1185">Reference proteome</keyword>
<evidence type="ECO:0000313" key="3">
    <source>
        <dbReference type="Proteomes" id="UP001564626"/>
    </source>
</evidence>
<dbReference type="EMBL" id="JBGEHV010000028">
    <property type="protein sequence ID" value="MEY8040930.1"/>
    <property type="molecule type" value="Genomic_DNA"/>
</dbReference>
<organism evidence="2 3">
    <name type="scientific">Saccharopolyspora cebuensis</name>
    <dbReference type="NCBI Taxonomy" id="418759"/>
    <lineage>
        <taxon>Bacteria</taxon>
        <taxon>Bacillati</taxon>
        <taxon>Actinomycetota</taxon>
        <taxon>Actinomycetes</taxon>
        <taxon>Pseudonocardiales</taxon>
        <taxon>Pseudonocardiaceae</taxon>
        <taxon>Saccharopolyspora</taxon>
    </lineage>
</organism>
<dbReference type="Proteomes" id="UP001564626">
    <property type="component" value="Unassembled WGS sequence"/>
</dbReference>
<dbReference type="RefSeq" id="WP_345363752.1">
    <property type="nucleotide sequence ID" value="NZ_BAABII010000010.1"/>
</dbReference>
<protein>
    <recommendedName>
        <fullName evidence="4">Thiopeptide-type bacteriocin biosynthesis domain-containing protein</fullName>
    </recommendedName>
</protein>
<evidence type="ECO:0008006" key="4">
    <source>
        <dbReference type="Google" id="ProtNLM"/>
    </source>
</evidence>
<reference evidence="2 3" key="1">
    <citation type="submission" date="2024-08" db="EMBL/GenBank/DDBJ databases">
        <title>Genome mining of Saccharopolyspora cebuensis PGLac3 from Nigerian medicinal plant.</title>
        <authorList>
            <person name="Ezeobiora C.E."/>
            <person name="Igbokwe N.H."/>
            <person name="Amin D.H."/>
            <person name="Mendie U.E."/>
        </authorList>
    </citation>
    <scope>NUCLEOTIDE SEQUENCE [LARGE SCALE GENOMIC DNA]</scope>
    <source>
        <strain evidence="2 3">PGLac3</strain>
    </source>
</reference>
<evidence type="ECO:0000256" key="1">
    <source>
        <dbReference type="SAM" id="MobiDB-lite"/>
    </source>
</evidence>